<organism evidence="6 7">
    <name type="scientific">Tetradesmus obliquus</name>
    <name type="common">Green alga</name>
    <name type="synonym">Acutodesmus obliquus</name>
    <dbReference type="NCBI Taxonomy" id="3088"/>
    <lineage>
        <taxon>Eukaryota</taxon>
        <taxon>Viridiplantae</taxon>
        <taxon>Chlorophyta</taxon>
        <taxon>core chlorophytes</taxon>
        <taxon>Chlorophyceae</taxon>
        <taxon>CS clade</taxon>
        <taxon>Sphaeropleales</taxon>
        <taxon>Scenedesmaceae</taxon>
        <taxon>Tetradesmus</taxon>
    </lineage>
</organism>
<dbReference type="SUPFAM" id="SSF57850">
    <property type="entry name" value="RING/U-box"/>
    <property type="match status" value="1"/>
</dbReference>
<dbReference type="Gene3D" id="3.30.40.10">
    <property type="entry name" value="Zinc/RING finger domain, C3HC4 (zinc finger)"/>
    <property type="match status" value="1"/>
</dbReference>
<dbReference type="Pfam" id="PF12906">
    <property type="entry name" value="RINGv"/>
    <property type="match status" value="1"/>
</dbReference>
<evidence type="ECO:0000256" key="3">
    <source>
        <dbReference type="ARBA" id="ARBA00022833"/>
    </source>
</evidence>
<feature type="region of interest" description="Disordered" evidence="4">
    <location>
        <begin position="178"/>
        <end position="240"/>
    </location>
</feature>
<dbReference type="STRING" id="3088.A0A383VB01"/>
<feature type="compositionally biased region" description="Low complexity" evidence="4">
    <location>
        <begin position="178"/>
        <end position="237"/>
    </location>
</feature>
<protein>
    <recommendedName>
        <fullName evidence="5">RING-CH-type domain-containing protein</fullName>
    </recommendedName>
</protein>
<evidence type="ECO:0000313" key="6">
    <source>
        <dbReference type="EMBL" id="SZX62123.1"/>
    </source>
</evidence>
<feature type="domain" description="RING-CH-type" evidence="5">
    <location>
        <begin position="3"/>
        <end position="67"/>
    </location>
</feature>
<keyword evidence="1" id="KW-0479">Metal-binding</keyword>
<accession>A0A383VB01</accession>
<dbReference type="EMBL" id="FNXT01000203">
    <property type="protein sequence ID" value="SZX62123.1"/>
    <property type="molecule type" value="Genomic_DNA"/>
</dbReference>
<sequence>MADSNTEGESCWVCLSGLEDAPEKQLELACRCPRPVHRECLARWQLQQAGRREEHYCRFCEKAYPDWKDSLTPKELKPSTPIMAVSVRGRVHKLRVRPGPDGKEDFKRQVRALLGYDDSMEFDVIFECKTPHSGEKVQLHGFSAFDAATHCAAVSAAKRLKNKAHRTSSAAAAAAAAAGSSPGSIHSSGSSGAEPMSRSSSAPPSSSSIGSAGGSSSNSPSPSAASPSHSQRQHSPSTMPNHLITEYRDVMQLASASSASISSQQQLAPGSPFPHTTVPEHLQAQYRQFVQQRHQQHVAKQRALRARAAAAAGQMRSREFSSEVAAAAQGPSTAAPALSEAAMAWAAAGLPSHPCRPSSSSGSAAADASALLTATGQAGSTAQMQQQLAGTAMSAAAAAAEMQLSCPLPSDPCTSSSSPTAVAEELWANCGALSEPLPVLPAIYRSSSAPAPTPPLEASGSAALAVPAAAPARTVSCPEGLGPSSSSSSIGCLGRWGAAVPGSPRLQQSGQRRQQRKLAEVAAGWLKQLAPRKADRLRV</sequence>
<reference evidence="6 7" key="1">
    <citation type="submission" date="2016-10" db="EMBL/GenBank/DDBJ databases">
        <authorList>
            <person name="Cai Z."/>
        </authorList>
    </citation>
    <scope>NUCLEOTIDE SEQUENCE [LARGE SCALE GENOMIC DNA]</scope>
</reference>
<keyword evidence="2" id="KW-0863">Zinc-finger</keyword>
<gene>
    <name evidence="6" type="ORF">BQ4739_LOCUS2655</name>
</gene>
<evidence type="ECO:0000259" key="5">
    <source>
        <dbReference type="PROSITE" id="PS51292"/>
    </source>
</evidence>
<evidence type="ECO:0000256" key="2">
    <source>
        <dbReference type="ARBA" id="ARBA00022771"/>
    </source>
</evidence>
<evidence type="ECO:0000256" key="4">
    <source>
        <dbReference type="SAM" id="MobiDB-lite"/>
    </source>
</evidence>
<dbReference type="PROSITE" id="PS51292">
    <property type="entry name" value="ZF_RING_CH"/>
    <property type="match status" value="1"/>
</dbReference>
<keyword evidence="3" id="KW-0862">Zinc</keyword>
<dbReference type="SMART" id="SM00744">
    <property type="entry name" value="RINGv"/>
    <property type="match status" value="1"/>
</dbReference>
<name>A0A383VB01_TETOB</name>
<dbReference type="InterPro" id="IPR013083">
    <property type="entry name" value="Znf_RING/FYVE/PHD"/>
</dbReference>
<dbReference type="Proteomes" id="UP000256970">
    <property type="component" value="Unassembled WGS sequence"/>
</dbReference>
<proteinExistence type="predicted"/>
<evidence type="ECO:0000256" key="1">
    <source>
        <dbReference type="ARBA" id="ARBA00022723"/>
    </source>
</evidence>
<keyword evidence="7" id="KW-1185">Reference proteome</keyword>
<evidence type="ECO:0000313" key="7">
    <source>
        <dbReference type="Proteomes" id="UP000256970"/>
    </source>
</evidence>
<dbReference type="GO" id="GO:0008270">
    <property type="term" value="F:zinc ion binding"/>
    <property type="evidence" value="ECO:0007669"/>
    <property type="project" value="UniProtKB-KW"/>
</dbReference>
<dbReference type="AlphaFoldDB" id="A0A383VB01"/>
<dbReference type="InterPro" id="IPR011016">
    <property type="entry name" value="Znf_RING-CH"/>
</dbReference>